<dbReference type="PANTHER" id="PTHR39428">
    <property type="entry name" value="F420H(2)-DEPENDENT QUINONE REDUCTASE RV1261C"/>
    <property type="match status" value="1"/>
</dbReference>
<dbReference type="GO" id="GO:0005886">
    <property type="term" value="C:plasma membrane"/>
    <property type="evidence" value="ECO:0007669"/>
    <property type="project" value="TreeGrafter"/>
</dbReference>
<evidence type="ECO:0000256" key="2">
    <source>
        <dbReference type="ARBA" id="ARBA00049106"/>
    </source>
</evidence>
<evidence type="ECO:0000256" key="1">
    <source>
        <dbReference type="ARBA" id="ARBA00008710"/>
    </source>
</evidence>
<accession>A0A7M4DSX4</accession>
<dbReference type="SUPFAM" id="SSF50475">
    <property type="entry name" value="FMN-binding split barrel"/>
    <property type="match status" value="1"/>
</dbReference>
<comment type="similarity">
    <text evidence="1">Belongs to the F420H(2)-dependent quinone reductase family.</text>
</comment>
<dbReference type="PANTHER" id="PTHR39428:SF3">
    <property type="entry name" value="DEAZAFLAVIN-DEPENDENT NITROREDUCTASE"/>
    <property type="match status" value="1"/>
</dbReference>
<dbReference type="NCBIfam" id="TIGR00026">
    <property type="entry name" value="hi_GC_TIGR00026"/>
    <property type="match status" value="1"/>
</dbReference>
<evidence type="ECO:0000313" key="3">
    <source>
        <dbReference type="EMBL" id="VZO40568.1"/>
    </source>
</evidence>
<comment type="caution">
    <text evidence="3">The sequence shown here is derived from an EMBL/GenBank/DDBJ whole genome shotgun (WGS) entry which is preliminary data.</text>
</comment>
<sequence length="149" mass="16461">MPLHGEYAPSPSDRSARQVTAYESSQGTKGITLGGKPVVILTTIGARSGKLRKVPLMRVEHDGEYLAVASLGGAAKNPVWYHNLLADPRVELQDGPQKWDMVARELSGPEREAWWTRAVAAFDNYANYQRRTERLIPVFLLTPAPTPHA</sequence>
<dbReference type="GO" id="GO:0070967">
    <property type="term" value="F:coenzyme F420 binding"/>
    <property type="evidence" value="ECO:0007669"/>
    <property type="project" value="TreeGrafter"/>
</dbReference>
<dbReference type="Pfam" id="PF04075">
    <property type="entry name" value="F420H2_quin_red"/>
    <property type="match status" value="1"/>
</dbReference>
<dbReference type="GO" id="GO:0016491">
    <property type="term" value="F:oxidoreductase activity"/>
    <property type="evidence" value="ECO:0007669"/>
    <property type="project" value="UniProtKB-KW"/>
</dbReference>
<organism evidence="3 4">
    <name type="scientific">Occultella aeris</name>
    <dbReference type="NCBI Taxonomy" id="2761496"/>
    <lineage>
        <taxon>Bacteria</taxon>
        <taxon>Bacillati</taxon>
        <taxon>Actinomycetota</taxon>
        <taxon>Actinomycetes</taxon>
        <taxon>Micrococcales</taxon>
        <taxon>Ruaniaceae</taxon>
        <taxon>Occultella</taxon>
    </lineage>
</organism>
<name>A0A7M4DSX4_9MICO</name>
<keyword evidence="3" id="KW-0560">Oxidoreductase</keyword>
<dbReference type="RefSeq" id="WP_156743818.1">
    <property type="nucleotide sequence ID" value="NZ_CACRYJ010000071.1"/>
</dbReference>
<dbReference type="EC" id="1.-.-.-" evidence="3"/>
<evidence type="ECO:0000313" key="4">
    <source>
        <dbReference type="Proteomes" id="UP000419743"/>
    </source>
</evidence>
<reference evidence="3 4" key="1">
    <citation type="submission" date="2019-11" db="EMBL/GenBank/DDBJ databases">
        <authorList>
            <person name="Criscuolo A."/>
        </authorList>
    </citation>
    <scope>NUCLEOTIDE SEQUENCE [LARGE SCALE GENOMIC DNA]</scope>
    <source>
        <strain evidence="3">CIP111667</strain>
    </source>
</reference>
<dbReference type="Proteomes" id="UP000419743">
    <property type="component" value="Unassembled WGS sequence"/>
</dbReference>
<dbReference type="EMBL" id="CACRYJ010000071">
    <property type="protein sequence ID" value="VZO40568.1"/>
    <property type="molecule type" value="Genomic_DNA"/>
</dbReference>
<dbReference type="InterPro" id="IPR012349">
    <property type="entry name" value="Split_barrel_FMN-bd"/>
</dbReference>
<dbReference type="InterPro" id="IPR004378">
    <property type="entry name" value="F420H2_quin_Rdtase"/>
</dbReference>
<comment type="catalytic activity">
    <reaction evidence="2">
        <text>oxidized coenzyme F420-(gamma-L-Glu)(n) + a quinol + H(+) = reduced coenzyme F420-(gamma-L-Glu)(n) + a quinone</text>
        <dbReference type="Rhea" id="RHEA:39663"/>
        <dbReference type="Rhea" id="RHEA-COMP:12939"/>
        <dbReference type="Rhea" id="RHEA-COMP:14378"/>
        <dbReference type="ChEBI" id="CHEBI:15378"/>
        <dbReference type="ChEBI" id="CHEBI:24646"/>
        <dbReference type="ChEBI" id="CHEBI:132124"/>
        <dbReference type="ChEBI" id="CHEBI:133980"/>
        <dbReference type="ChEBI" id="CHEBI:139511"/>
    </reaction>
</comment>
<gene>
    <name evidence="3" type="ORF">HALOF300_05276</name>
</gene>
<proteinExistence type="inferred from homology"/>
<dbReference type="AlphaFoldDB" id="A0A7M4DSX4"/>
<protein>
    <submittedName>
        <fullName evidence="3">Nitroreductase/MT1609</fullName>
        <ecNumber evidence="3">1.-.-.-</ecNumber>
    </submittedName>
</protein>
<keyword evidence="4" id="KW-1185">Reference proteome</keyword>
<dbReference type="Gene3D" id="2.30.110.10">
    <property type="entry name" value="Electron Transport, Fmn-binding Protein, Chain A"/>
    <property type="match status" value="1"/>
</dbReference>